<dbReference type="Proteomes" id="UP000224460">
    <property type="component" value="Unassembled WGS sequence"/>
</dbReference>
<proteinExistence type="predicted"/>
<sequence length="161" mass="18311">MAIWTIVVILGLVGLDQVTKIWAVQKLSNGQDISLWPDVFHLTYVENRGAAFGMLQNKQWFFIVITGIVLVGLIWYYKKLPVTFWGKMSRISFVCIISGAIGNLIDRIMLNYVRDFFYFKLIDFPVFNIADILVVGGVGLLLLVILMGEKDFEKQKEGTAE</sequence>
<name>A0AC61DE69_9FIRM</name>
<gene>
    <name evidence="1" type="primary">lspA</name>
    <name evidence="1" type="ORF">CS063_07355</name>
</gene>
<protein>
    <submittedName>
        <fullName evidence="1">Signal peptidase II</fullName>
    </submittedName>
</protein>
<reference evidence="1" key="1">
    <citation type="submission" date="2017-10" db="EMBL/GenBank/DDBJ databases">
        <title>Genome sequence of cellulolytic Lachnospiraceae bacterium XHS1971 isolated from hotspring sediment.</title>
        <authorList>
            <person name="Vasudevan G."/>
            <person name="Joshi A.J."/>
            <person name="Hivarkar S."/>
            <person name="Lanjekar V.B."/>
            <person name="Dhakephalkar P.K."/>
            <person name="Dagar S."/>
        </authorList>
    </citation>
    <scope>NUCLEOTIDE SEQUENCE</scope>
    <source>
        <strain evidence="1">XHS1971</strain>
    </source>
</reference>
<keyword evidence="2" id="KW-1185">Reference proteome</keyword>
<evidence type="ECO:0000313" key="1">
    <source>
        <dbReference type="EMBL" id="PHV71138.1"/>
    </source>
</evidence>
<organism evidence="1 2">
    <name type="scientific">Sporanaerobium hydrogeniformans</name>
    <dbReference type="NCBI Taxonomy" id="3072179"/>
    <lineage>
        <taxon>Bacteria</taxon>
        <taxon>Bacillati</taxon>
        <taxon>Bacillota</taxon>
        <taxon>Clostridia</taxon>
        <taxon>Lachnospirales</taxon>
        <taxon>Lachnospiraceae</taxon>
        <taxon>Sporanaerobium</taxon>
    </lineage>
</organism>
<dbReference type="EMBL" id="PEDL01000005">
    <property type="protein sequence ID" value="PHV71138.1"/>
    <property type="molecule type" value="Genomic_DNA"/>
</dbReference>
<evidence type="ECO:0000313" key="2">
    <source>
        <dbReference type="Proteomes" id="UP000224460"/>
    </source>
</evidence>
<comment type="caution">
    <text evidence="1">The sequence shown here is derived from an EMBL/GenBank/DDBJ whole genome shotgun (WGS) entry which is preliminary data.</text>
</comment>
<accession>A0AC61DE69</accession>